<evidence type="ECO:0000256" key="4">
    <source>
        <dbReference type="PIRSR" id="PIRSR000350-2"/>
    </source>
</evidence>
<dbReference type="InterPro" id="IPR001100">
    <property type="entry name" value="Pyr_nuc-diS_OxRdtase"/>
</dbReference>
<dbReference type="GO" id="GO:0050660">
    <property type="term" value="F:flavin adenine dinucleotide binding"/>
    <property type="evidence" value="ECO:0007669"/>
    <property type="project" value="TreeGrafter"/>
</dbReference>
<keyword evidence="9" id="KW-0560">Oxidoreductase</keyword>
<evidence type="ECO:0000256" key="5">
    <source>
        <dbReference type="PIRSR" id="PIRSR000350-3"/>
    </source>
</evidence>
<accession>A0A3M6QMB1</accession>
<feature type="binding site" evidence="5">
    <location>
        <position position="52"/>
    </location>
    <ligand>
        <name>FAD</name>
        <dbReference type="ChEBI" id="CHEBI:57692"/>
    </ligand>
</feature>
<dbReference type="SUPFAM" id="SSF51905">
    <property type="entry name" value="FAD/NAD(P)-binding domain"/>
    <property type="match status" value="1"/>
</dbReference>
<feature type="binding site" evidence="5">
    <location>
        <position position="268"/>
    </location>
    <ligand>
        <name>NAD(+)</name>
        <dbReference type="ChEBI" id="CHEBI:57540"/>
    </ligand>
</feature>
<dbReference type="OrthoDB" id="178496at2"/>
<feature type="active site" description="Proton acceptor" evidence="4">
    <location>
        <position position="444"/>
    </location>
</feature>
<evidence type="ECO:0000259" key="8">
    <source>
        <dbReference type="Pfam" id="PF07992"/>
    </source>
</evidence>
<comment type="similarity">
    <text evidence="1">Belongs to the class-I pyridine nucleotide-disulfide oxidoreductase family.</text>
</comment>
<dbReference type="NCBIfam" id="NF004939">
    <property type="entry name" value="PRK06292.1-1"/>
    <property type="match status" value="1"/>
</dbReference>
<evidence type="ECO:0000313" key="9">
    <source>
        <dbReference type="EMBL" id="RMX04085.1"/>
    </source>
</evidence>
<keyword evidence="5" id="KW-0547">Nucleotide-binding</keyword>
<keyword evidence="10" id="KW-1185">Reference proteome</keyword>
<dbReference type="InterPro" id="IPR023753">
    <property type="entry name" value="FAD/NAD-binding_dom"/>
</dbReference>
<feature type="domain" description="Pyridine nucleotide-disulphide oxidoreductase dimerisation" evidence="7">
    <location>
        <begin position="349"/>
        <end position="454"/>
    </location>
</feature>
<dbReference type="AlphaFoldDB" id="A0A3M6QMB1"/>
<dbReference type="EC" id="1.8.1.4" evidence="9"/>
<feature type="binding site" evidence="5">
    <location>
        <position position="310"/>
    </location>
    <ligand>
        <name>FAD</name>
        <dbReference type="ChEBI" id="CHEBI:57692"/>
    </ligand>
</feature>
<evidence type="ECO:0000256" key="3">
    <source>
        <dbReference type="ARBA" id="ARBA00022827"/>
    </source>
</evidence>
<evidence type="ECO:0000256" key="1">
    <source>
        <dbReference type="ARBA" id="ARBA00007532"/>
    </source>
</evidence>
<dbReference type="PRINTS" id="PR00411">
    <property type="entry name" value="PNDRDTASEI"/>
</dbReference>
<keyword evidence="5" id="KW-0520">NAD</keyword>
<comment type="cofactor">
    <cofactor evidence="5">
        <name>FAD</name>
        <dbReference type="ChEBI" id="CHEBI:57692"/>
    </cofactor>
    <text evidence="5">Binds 1 FAD per subunit.</text>
</comment>
<dbReference type="Gene3D" id="3.50.50.60">
    <property type="entry name" value="FAD/NAD(P)-binding domain"/>
    <property type="match status" value="2"/>
</dbReference>
<proteinExistence type="inferred from homology"/>
<dbReference type="InterPro" id="IPR036188">
    <property type="entry name" value="FAD/NAD-bd_sf"/>
</dbReference>
<gene>
    <name evidence="9" type="ORF">D8I35_14785</name>
</gene>
<dbReference type="Gene3D" id="3.30.390.30">
    <property type="match status" value="1"/>
</dbReference>
<evidence type="ECO:0000259" key="7">
    <source>
        <dbReference type="Pfam" id="PF02852"/>
    </source>
</evidence>
<dbReference type="PRINTS" id="PR00368">
    <property type="entry name" value="FADPNR"/>
</dbReference>
<dbReference type="Pfam" id="PF07992">
    <property type="entry name" value="Pyr_redox_2"/>
    <property type="match status" value="1"/>
</dbReference>
<organism evidence="9 10">
    <name type="scientific">Corticibacter populi</name>
    <dbReference type="NCBI Taxonomy" id="1550736"/>
    <lineage>
        <taxon>Bacteria</taxon>
        <taxon>Pseudomonadati</taxon>
        <taxon>Pseudomonadota</taxon>
        <taxon>Betaproteobacteria</taxon>
        <taxon>Burkholderiales</taxon>
        <taxon>Comamonadaceae</taxon>
        <taxon>Corticibacter</taxon>
    </lineage>
</organism>
<sequence length="473" mass="50250">MRTIETDVAIIGVGTAGMAAYQAAHRHTERILTIEHGPYGTTCARVGCMPSKLLIAAAQAARQARLAPHFGVQTGPVHVDGAAVMQRVREERDRFVQFSLDTVAAWPSGHKLSGTARFSDSGVLQVGEDTIVKARSFVIATGAASQVPEDLRTQLGDRLITSDVVFDWQALPGSVAVMGSGVIGLELAHALSALGVRVRLLGRGGKAGPATDPEVAAHCAELTRASIPSCLDSQLQSARRCAEGVELRYSSDGQTHTETFDFLLVATGRRPQLADLHLEAAGVTLDEQGLPPFDAQTRQLGSLPIFLAGDANNHHPVLHTASDDGFAAGHNAATWPQVQSFQRRAPLNIVFGEPQIAMVGQSHRALLEGGADFDTGTVHFRNQGRARIEARNQGVLRVYADTADGRLLGAEMVGPAAEHIGHLLAWALQQKQTVASMLACPFYHPTIEEGLRTALQQLRKKLPAGAASSGTGQ</sequence>
<evidence type="ECO:0000313" key="10">
    <source>
        <dbReference type="Proteomes" id="UP000278006"/>
    </source>
</evidence>
<evidence type="ECO:0000256" key="6">
    <source>
        <dbReference type="PIRSR" id="PIRSR000350-4"/>
    </source>
</evidence>
<dbReference type="PANTHER" id="PTHR43014">
    <property type="entry name" value="MERCURIC REDUCTASE"/>
    <property type="match status" value="1"/>
</dbReference>
<feature type="binding site" evidence="5">
    <location>
        <begin position="179"/>
        <end position="186"/>
    </location>
    <ligand>
        <name>NAD(+)</name>
        <dbReference type="ChEBI" id="CHEBI:57540"/>
    </ligand>
</feature>
<dbReference type="Proteomes" id="UP000278006">
    <property type="component" value="Unassembled WGS sequence"/>
</dbReference>
<dbReference type="EMBL" id="RDQO01000005">
    <property type="protein sequence ID" value="RMX04085.1"/>
    <property type="molecule type" value="Genomic_DNA"/>
</dbReference>
<dbReference type="GO" id="GO:0003955">
    <property type="term" value="F:NAD(P)H dehydrogenase (quinone) activity"/>
    <property type="evidence" value="ECO:0007669"/>
    <property type="project" value="TreeGrafter"/>
</dbReference>
<comment type="caution">
    <text evidence="9">The sequence shown here is derived from an EMBL/GenBank/DDBJ whole genome shotgun (WGS) entry which is preliminary data.</text>
</comment>
<keyword evidence="2" id="KW-0285">Flavoprotein</keyword>
<reference evidence="9 10" key="1">
    <citation type="submission" date="2018-10" db="EMBL/GenBank/DDBJ databases">
        <title>Draft genome of Cortibacter populi DSM10536.</title>
        <authorList>
            <person name="Bernier A.-M."/>
            <person name="Bernard K."/>
        </authorList>
    </citation>
    <scope>NUCLEOTIDE SEQUENCE [LARGE SCALE GENOMIC DNA]</scope>
    <source>
        <strain evidence="9 10">DSM 105136</strain>
    </source>
</reference>
<dbReference type="Pfam" id="PF02852">
    <property type="entry name" value="Pyr_redox_dim"/>
    <property type="match status" value="1"/>
</dbReference>
<dbReference type="PIRSF" id="PIRSF000350">
    <property type="entry name" value="Mercury_reductase_MerA"/>
    <property type="match status" value="1"/>
</dbReference>
<keyword evidence="3 5" id="KW-0274">FAD</keyword>
<dbReference type="InterPro" id="IPR004099">
    <property type="entry name" value="Pyr_nucl-diS_OxRdtase_dimer"/>
</dbReference>
<protein>
    <submittedName>
        <fullName evidence="9">Dihydrolipoyl dehydrogenase</fullName>
        <ecNumber evidence="9">1.8.1.4</ecNumber>
    </submittedName>
</protein>
<dbReference type="GO" id="GO:0004148">
    <property type="term" value="F:dihydrolipoyl dehydrogenase (NADH) activity"/>
    <property type="evidence" value="ECO:0007669"/>
    <property type="project" value="UniProtKB-EC"/>
</dbReference>
<evidence type="ECO:0000256" key="2">
    <source>
        <dbReference type="ARBA" id="ARBA00022630"/>
    </source>
</evidence>
<name>A0A3M6QMB1_9BURK</name>
<dbReference type="SUPFAM" id="SSF55424">
    <property type="entry name" value="FAD/NAD-linked reductases, dimerisation (C-terminal) domain"/>
    <property type="match status" value="1"/>
</dbReference>
<dbReference type="InterPro" id="IPR016156">
    <property type="entry name" value="FAD/NAD-linked_Rdtase_dimer_sf"/>
</dbReference>
<feature type="domain" description="FAD/NAD(P)-binding" evidence="8">
    <location>
        <begin position="7"/>
        <end position="325"/>
    </location>
</feature>
<dbReference type="RefSeq" id="WP_122230725.1">
    <property type="nucleotide sequence ID" value="NZ_RDQO01000005.1"/>
</dbReference>
<dbReference type="PANTHER" id="PTHR43014:SF4">
    <property type="entry name" value="PYRIDINE NUCLEOTIDE-DISULFIDE OXIDOREDUCTASE RCLA-RELATED"/>
    <property type="match status" value="1"/>
</dbReference>
<feature type="disulfide bond" description="Redox-active" evidence="6">
    <location>
        <begin position="43"/>
        <end position="48"/>
    </location>
</feature>